<accession>A0A3G2S175</accession>
<feature type="compositionally biased region" description="Low complexity" evidence="1">
    <location>
        <begin position="978"/>
        <end position="999"/>
    </location>
</feature>
<dbReference type="Proteomes" id="UP000269793">
    <property type="component" value="Chromosome II"/>
</dbReference>
<feature type="compositionally biased region" description="Polar residues" evidence="1">
    <location>
        <begin position="70"/>
        <end position="89"/>
    </location>
</feature>
<dbReference type="AlphaFoldDB" id="A0A3G2S175"/>
<feature type="compositionally biased region" description="Acidic residues" evidence="1">
    <location>
        <begin position="453"/>
        <end position="462"/>
    </location>
</feature>
<feature type="compositionally biased region" description="Low complexity" evidence="1">
    <location>
        <begin position="870"/>
        <end position="885"/>
    </location>
</feature>
<evidence type="ECO:0000256" key="1">
    <source>
        <dbReference type="SAM" id="MobiDB-lite"/>
    </source>
</evidence>
<evidence type="ECO:0000313" key="3">
    <source>
        <dbReference type="Proteomes" id="UP000269793"/>
    </source>
</evidence>
<organism evidence="2 3">
    <name type="scientific">Malassezia restricta (strain ATCC 96810 / NBRC 103918 / CBS 7877)</name>
    <name type="common">Seborrheic dermatitis infection agent</name>
    <dbReference type="NCBI Taxonomy" id="425264"/>
    <lineage>
        <taxon>Eukaryota</taxon>
        <taxon>Fungi</taxon>
        <taxon>Dikarya</taxon>
        <taxon>Basidiomycota</taxon>
        <taxon>Ustilaginomycotina</taxon>
        <taxon>Malasseziomycetes</taxon>
        <taxon>Malasseziales</taxon>
        <taxon>Malasseziaceae</taxon>
        <taxon>Malassezia</taxon>
    </lineage>
</organism>
<feature type="region of interest" description="Disordered" evidence="1">
    <location>
        <begin position="250"/>
        <end position="280"/>
    </location>
</feature>
<feature type="compositionally biased region" description="Low complexity" evidence="1">
    <location>
        <begin position="97"/>
        <end position="107"/>
    </location>
</feature>
<dbReference type="OrthoDB" id="185618at2759"/>
<reference evidence="2 3" key="1">
    <citation type="submission" date="2018-10" db="EMBL/GenBank/DDBJ databases">
        <title>Complete genome sequence of Malassezia restricta CBS 7877.</title>
        <authorList>
            <person name="Morand S.C."/>
            <person name="Bertignac M."/>
            <person name="Iltis A."/>
            <person name="Kolder I."/>
            <person name="Pirovano W."/>
            <person name="Jourdain R."/>
            <person name="Clavaud C."/>
        </authorList>
    </citation>
    <scope>NUCLEOTIDE SEQUENCE [LARGE SCALE GENOMIC DNA]</scope>
    <source>
        <strain evidence="2 3">CBS 7877</strain>
    </source>
</reference>
<feature type="region of interest" description="Disordered" evidence="1">
    <location>
        <begin position="1"/>
        <end position="20"/>
    </location>
</feature>
<gene>
    <name evidence="2" type="primary">NSP1_1</name>
    <name evidence="2" type="ORF">DNF11_0851</name>
</gene>
<feature type="region of interest" description="Disordered" evidence="1">
    <location>
        <begin position="311"/>
        <end position="336"/>
    </location>
</feature>
<protein>
    <submittedName>
        <fullName evidence="2">Nucleoporin NSP1</fullName>
    </submittedName>
</protein>
<feature type="compositionally biased region" description="Polar residues" evidence="1">
    <location>
        <begin position="426"/>
        <end position="439"/>
    </location>
</feature>
<feature type="compositionally biased region" description="Basic and acidic residues" evidence="1">
    <location>
        <begin position="488"/>
        <end position="498"/>
    </location>
</feature>
<feature type="compositionally biased region" description="Polar residues" evidence="1">
    <location>
        <begin position="533"/>
        <end position="548"/>
    </location>
</feature>
<proteinExistence type="predicted"/>
<dbReference type="VEuPathDB" id="FungiDB:DNF11_0851"/>
<feature type="compositionally biased region" description="Polar residues" evidence="1">
    <location>
        <begin position="1003"/>
        <end position="1015"/>
    </location>
</feature>
<feature type="compositionally biased region" description="Polar residues" evidence="1">
    <location>
        <begin position="574"/>
        <end position="591"/>
    </location>
</feature>
<feature type="region of interest" description="Disordered" evidence="1">
    <location>
        <begin position="350"/>
        <end position="605"/>
    </location>
</feature>
<sequence>MLDSYSGIDGANTYATNGSASKKLNHNSDVISHEQGSAPAPARHTHREGLLHSIGSALYRTIPWLSGTNKSNASAQDETQSSIQSTFHPRTSRALHESSLLSSSEGSNPRPSPANRLATSQTLNRAQAPYKPFPRTKWGSLNLGPPTTPSLASTIQFQNLSDQPAPSFGRDFGDSVLGKRDVPTVDVTIDDQTTYTPSARKRRMLWDPEMGFVDTEDMAAHRPPPPPPQNEAERILRALESMRTPLGDARREKLMRSRSVPSWHSKSIPVPLPTPERESILAPPRSPAFHSISPHMRSLSRSQRLRQSLMGAQPGMSSKLRESFRDSDTLQEPPRYVHVDDELAVEELEKPERRLKREARKAEIQPKPSRAKILKTSTKKVGLSKENSEPTYNSNIHDPSESGPIKRSVEVDSRRKKFQVRKDNETGPSRSVLRQNSAKTSRRHAPSGRITAFDDDDDDDEPMPGGEELAKIKLPEFLFPSDFDFDASDNKLKSRENESQTPSLIERMDPKPHSDVTTTPAKEPAAGTVRFDLNSSAPDKRPTSSFFSTAPRKPADDNSLSKEKNSGPVPDFFSKSSKNTGIQSSVATSQLGLPGAQSIQPHAPEVKEQIEPTLKKRELDDENLVVKKPFSISASNEPAPIFSAATEKVAQPAFSFGQPAEKKEDKPAFSFGQPADKKEDKPAFSFGQSTEKKEDKPAFSFGQPAEKKEDKPAFSFGRSTEKKDDKPAFSFGQSTEKKDDKPAFSFGQSTEKKDDKPAFSFGQPAEKKEDKPAFSFGQPAEKKDDKPAFSFGQPAEKKEDKPAFSFGQSTEKNDDKPAFSFGQPAEKKDDKQTFSFATSFDKPATQSVNASTNKPAASFGQSATTSNVQPASPSPFSFGSAPASDAAEKPSGPSFTFGASAGSTASSSTFSFGKKDASASSSQNPQPAFSFGATSGEASPAPTFSFGQATSAPPVSFGSPAPTMSFGTAPAQPPASTTSFSFGAPAAPAPAPTTSFTFGSAPPSGTFQFGANAQSGAPAGAPTTSFSFGAGLPSAAPSFTFGSGSGGNSPATGSPAPFTFGTPPTSSDGSNGGNGLFNLGSSPAPAGRQIKPLRQSRRRN</sequence>
<dbReference type="STRING" id="425264.A0A3G2S175"/>
<feature type="compositionally biased region" description="Basic and acidic residues" evidence="1">
    <location>
        <begin position="553"/>
        <end position="565"/>
    </location>
</feature>
<feature type="region of interest" description="Disordered" evidence="1">
    <location>
        <begin position="70"/>
        <end position="152"/>
    </location>
</feature>
<dbReference type="EMBL" id="CP033149">
    <property type="protein sequence ID" value="AYO41801.1"/>
    <property type="molecule type" value="Genomic_DNA"/>
</dbReference>
<evidence type="ECO:0000313" key="2">
    <source>
        <dbReference type="EMBL" id="AYO41801.1"/>
    </source>
</evidence>
<feature type="compositionally biased region" description="Polar residues" evidence="1">
    <location>
        <begin position="833"/>
        <end position="869"/>
    </location>
</feature>
<keyword evidence="3" id="KW-1185">Reference proteome</keyword>
<feature type="compositionally biased region" description="Basic and acidic residues" evidence="1">
    <location>
        <begin position="319"/>
        <end position="328"/>
    </location>
</feature>
<feature type="compositionally biased region" description="Low complexity" evidence="1">
    <location>
        <begin position="894"/>
        <end position="931"/>
    </location>
</feature>
<feature type="region of interest" description="Disordered" evidence="1">
    <location>
        <begin position="653"/>
        <end position="1100"/>
    </location>
</feature>
<name>A0A3G2S175_MALR7</name>